<keyword evidence="2" id="KW-0812">Transmembrane</keyword>
<keyword evidence="4" id="KW-1185">Reference proteome</keyword>
<proteinExistence type="predicted"/>
<feature type="transmembrane region" description="Helical" evidence="2">
    <location>
        <begin position="87"/>
        <end position="104"/>
    </location>
</feature>
<evidence type="ECO:0000256" key="1">
    <source>
        <dbReference type="SAM" id="MobiDB-lite"/>
    </source>
</evidence>
<feature type="compositionally biased region" description="Acidic residues" evidence="1">
    <location>
        <begin position="393"/>
        <end position="406"/>
    </location>
</feature>
<feature type="region of interest" description="Disordered" evidence="1">
    <location>
        <begin position="393"/>
        <end position="416"/>
    </location>
</feature>
<feature type="region of interest" description="Disordered" evidence="1">
    <location>
        <begin position="154"/>
        <end position="173"/>
    </location>
</feature>
<evidence type="ECO:0000256" key="2">
    <source>
        <dbReference type="SAM" id="Phobius"/>
    </source>
</evidence>
<keyword evidence="2" id="KW-1133">Transmembrane helix</keyword>
<gene>
    <name evidence="3" type="ORF">Fot_05660</name>
</gene>
<dbReference type="EMBL" id="JBFOLJ010000002">
    <property type="protein sequence ID" value="KAL2552041.1"/>
    <property type="molecule type" value="Genomic_DNA"/>
</dbReference>
<evidence type="ECO:0000313" key="3">
    <source>
        <dbReference type="EMBL" id="KAL2552041.1"/>
    </source>
</evidence>
<evidence type="ECO:0000313" key="4">
    <source>
        <dbReference type="Proteomes" id="UP001604277"/>
    </source>
</evidence>
<comment type="caution">
    <text evidence="3">The sequence shown here is derived from an EMBL/GenBank/DDBJ whole genome shotgun (WGS) entry which is preliminary data.</text>
</comment>
<accession>A0ABD1WQR5</accession>
<dbReference type="AlphaFoldDB" id="A0ABD1WQR5"/>
<dbReference type="Proteomes" id="UP001604277">
    <property type="component" value="Unassembled WGS sequence"/>
</dbReference>
<feature type="compositionally biased region" description="Basic and acidic residues" evidence="1">
    <location>
        <begin position="407"/>
        <end position="416"/>
    </location>
</feature>
<protein>
    <submittedName>
        <fullName evidence="3">Uncharacterized protein</fullName>
    </submittedName>
</protein>
<name>A0ABD1WQR5_9LAMI</name>
<organism evidence="3 4">
    <name type="scientific">Forsythia ovata</name>
    <dbReference type="NCBI Taxonomy" id="205694"/>
    <lineage>
        <taxon>Eukaryota</taxon>
        <taxon>Viridiplantae</taxon>
        <taxon>Streptophyta</taxon>
        <taxon>Embryophyta</taxon>
        <taxon>Tracheophyta</taxon>
        <taxon>Spermatophyta</taxon>
        <taxon>Magnoliopsida</taxon>
        <taxon>eudicotyledons</taxon>
        <taxon>Gunneridae</taxon>
        <taxon>Pentapetalae</taxon>
        <taxon>asterids</taxon>
        <taxon>lamiids</taxon>
        <taxon>Lamiales</taxon>
        <taxon>Oleaceae</taxon>
        <taxon>Forsythieae</taxon>
        <taxon>Forsythia</taxon>
    </lineage>
</organism>
<reference evidence="4" key="1">
    <citation type="submission" date="2024-07" db="EMBL/GenBank/DDBJ databases">
        <title>Two chromosome-level genome assemblies of Korean endemic species Abeliophyllum distichum and Forsythia ovata (Oleaceae).</title>
        <authorList>
            <person name="Jang H."/>
        </authorList>
    </citation>
    <scope>NUCLEOTIDE SEQUENCE [LARGE SCALE GENOMIC DNA]</scope>
</reference>
<sequence length="416" mass="47211">MARREWRLRFANGRRSIGEWRSWRRRWRLELLDLVDSGTHEVPASFLTKQDLAVIGRNYSYKGDFYRVIGSDNLFAKHKLMKKQGNYLRFQLVLLIYTLLQILLKINSCGYCTRSSSLPKIGLAVLFAKKIPPVVKNKSSDNNQRKILAGLSLKGGKKNQDAPPTPTNPRQTTLARTSEVNVEALGLLPTHLQKATTTIDSFWTEGWATYSEKSSAEGKLNAAKTLTARSIVLIEEAEASVSDLELNKRNVATALQNAESIMKDWAHYKERVTWLQEGLNEVKKELRPLTDQMDKLKKDLDAVEFDVVKFFKRCDLDYQAEEIKGENLSLKLGTEKAVKAGMEDIKSHFEFTPVYENLQTFFVNFGDWQVFTEVKELYPNLDLSAIKVDYPTPEEAEDGVDSTPDDGADHPLVDGA</sequence>
<keyword evidence="2" id="KW-0472">Membrane</keyword>